<proteinExistence type="predicted"/>
<protein>
    <submittedName>
        <fullName evidence="2">Copper binding periplasmic protein CusF</fullName>
    </submittedName>
</protein>
<dbReference type="HOGENOM" id="CLU_1842174_0_0_10"/>
<reference evidence="3" key="1">
    <citation type="submission" date="2012-06" db="EMBL/GenBank/DDBJ databases">
        <title>The complete genome of Flexibacter litoralis DSM 6794.</title>
        <authorList>
            <person name="Lucas S."/>
            <person name="Copeland A."/>
            <person name="Lapidus A."/>
            <person name="Glavina del Rio T."/>
            <person name="Dalin E."/>
            <person name="Tice H."/>
            <person name="Bruce D."/>
            <person name="Goodwin L."/>
            <person name="Pitluck S."/>
            <person name="Peters L."/>
            <person name="Ovchinnikova G."/>
            <person name="Lu M."/>
            <person name="Kyrpides N."/>
            <person name="Mavromatis K."/>
            <person name="Ivanova N."/>
            <person name="Brettin T."/>
            <person name="Detter J.C."/>
            <person name="Han C."/>
            <person name="Larimer F."/>
            <person name="Land M."/>
            <person name="Hauser L."/>
            <person name="Markowitz V."/>
            <person name="Cheng J.-F."/>
            <person name="Hugenholtz P."/>
            <person name="Woyke T."/>
            <person name="Wu D."/>
            <person name="Spring S."/>
            <person name="Lang E."/>
            <person name="Kopitz M."/>
            <person name="Brambilla E."/>
            <person name="Klenk H.-P."/>
            <person name="Eisen J.A."/>
        </authorList>
    </citation>
    <scope>NUCLEOTIDE SEQUENCE [LARGE SCALE GENOMIC DNA]</scope>
    <source>
        <strain evidence="3">ATCC 23117 / DSM 6794 / NBRC 15988 / NCIMB 1366 / Sio-4</strain>
    </source>
</reference>
<sequence precursor="true">MKKIALVAFAATFMFACQPKSSETTEETVDSTAITAEETPVEEEVVAEETPEEVFYTVRGQIVEIGEADEEGNAMVTLHHEEIPDVMMAMKMDLKTNTEFLGEVAADDKISFEMLKTEEGYMMRNIEKLPAETELTLKK</sequence>
<dbReference type="EMBL" id="CP003345">
    <property type="protein sequence ID" value="AFM05890.1"/>
    <property type="molecule type" value="Genomic_DNA"/>
</dbReference>
<accession>I4APK5</accession>
<dbReference type="AlphaFoldDB" id="I4APK5"/>
<dbReference type="InterPro" id="IPR042230">
    <property type="entry name" value="CusF_sf"/>
</dbReference>
<dbReference type="InterPro" id="IPR021647">
    <property type="entry name" value="CusF_Ec"/>
</dbReference>
<dbReference type="OrthoDB" id="1525369at2"/>
<feature type="compositionally biased region" description="Acidic residues" evidence="1">
    <location>
        <begin position="39"/>
        <end position="50"/>
    </location>
</feature>
<dbReference type="KEGG" id="fli:Fleli_3572"/>
<dbReference type="Proteomes" id="UP000006054">
    <property type="component" value="Chromosome"/>
</dbReference>
<evidence type="ECO:0000313" key="2">
    <source>
        <dbReference type="EMBL" id="AFM05890.1"/>
    </source>
</evidence>
<gene>
    <name evidence="2" type="ordered locus">Fleli_3572</name>
</gene>
<dbReference type="RefSeq" id="WP_014799315.1">
    <property type="nucleotide sequence ID" value="NC_018018.1"/>
</dbReference>
<dbReference type="Pfam" id="PF11604">
    <property type="entry name" value="CusF_Ec"/>
    <property type="match status" value="1"/>
</dbReference>
<evidence type="ECO:0000313" key="3">
    <source>
        <dbReference type="Proteomes" id="UP000006054"/>
    </source>
</evidence>
<dbReference type="Gene3D" id="2.40.50.320">
    <property type="entry name" value="Copper binding periplasmic protein CusF"/>
    <property type="match status" value="1"/>
</dbReference>
<name>I4APK5_BERLS</name>
<evidence type="ECO:0000256" key="1">
    <source>
        <dbReference type="SAM" id="MobiDB-lite"/>
    </source>
</evidence>
<dbReference type="PATRIC" id="fig|880071.3.peg.3578"/>
<organism evidence="2 3">
    <name type="scientific">Bernardetia litoralis (strain ATCC 23117 / DSM 6794 / NBRC 15988 / NCIMB 1366 / Fx l1 / Sio-4)</name>
    <name type="common">Flexibacter litoralis</name>
    <dbReference type="NCBI Taxonomy" id="880071"/>
    <lineage>
        <taxon>Bacteria</taxon>
        <taxon>Pseudomonadati</taxon>
        <taxon>Bacteroidota</taxon>
        <taxon>Cytophagia</taxon>
        <taxon>Cytophagales</taxon>
        <taxon>Bernardetiaceae</taxon>
        <taxon>Bernardetia</taxon>
    </lineage>
</organism>
<dbReference type="PROSITE" id="PS51257">
    <property type="entry name" value="PROKAR_LIPOPROTEIN"/>
    <property type="match status" value="1"/>
</dbReference>
<feature type="region of interest" description="Disordered" evidence="1">
    <location>
        <begin position="20"/>
        <end position="50"/>
    </location>
</feature>
<keyword evidence="3" id="KW-1185">Reference proteome</keyword>